<evidence type="ECO:0000256" key="4">
    <source>
        <dbReference type="ARBA" id="ARBA00022982"/>
    </source>
</evidence>
<gene>
    <name evidence="9" type="ORF">GRI65_10595</name>
</gene>
<dbReference type="GO" id="GO:0046872">
    <property type="term" value="F:metal ion binding"/>
    <property type="evidence" value="ECO:0007669"/>
    <property type="project" value="UniProtKB-KW"/>
</dbReference>
<evidence type="ECO:0000259" key="8">
    <source>
        <dbReference type="PROSITE" id="PS51007"/>
    </source>
</evidence>
<dbReference type="InterPro" id="IPR002327">
    <property type="entry name" value="Cyt_c_1A/1B"/>
</dbReference>
<dbReference type="AlphaFoldDB" id="A0A845B2S9"/>
<sequence>MAGAAVLAVMTAACSGGESEPAEPAATSEPAAPAAPAAVETTAAADPAAAAGAPADQWATTDGIAYASLTGDAAAGKVVFAQCRSCHVTEPGVNKTGPSLAGIVGRTAGSVDGYNYSPANANSGITWTEEHLYAYLENPQRVVPKTKMIFPGLRDAQKRADVIAYLKNPT</sequence>
<dbReference type="GO" id="GO:0009055">
    <property type="term" value="F:electron transfer activity"/>
    <property type="evidence" value="ECO:0007669"/>
    <property type="project" value="InterPro"/>
</dbReference>
<comment type="caution">
    <text evidence="9">The sequence shown here is derived from an EMBL/GenBank/DDBJ whole genome shotgun (WGS) entry which is preliminary data.</text>
</comment>
<dbReference type="SUPFAM" id="SSF46626">
    <property type="entry name" value="Cytochrome c"/>
    <property type="match status" value="1"/>
</dbReference>
<dbReference type="GO" id="GO:0020037">
    <property type="term" value="F:heme binding"/>
    <property type="evidence" value="ECO:0007669"/>
    <property type="project" value="InterPro"/>
</dbReference>
<evidence type="ECO:0000256" key="1">
    <source>
        <dbReference type="ARBA" id="ARBA00022448"/>
    </source>
</evidence>
<evidence type="ECO:0000256" key="7">
    <source>
        <dbReference type="SAM" id="MobiDB-lite"/>
    </source>
</evidence>
<dbReference type="OrthoDB" id="9805828at2"/>
<feature type="region of interest" description="Disordered" evidence="7">
    <location>
        <begin position="17"/>
        <end position="40"/>
    </location>
</feature>
<name>A0A845B2S9_9SPHN</name>
<keyword evidence="1" id="KW-0813">Transport</keyword>
<dbReference type="Gene3D" id="1.10.760.10">
    <property type="entry name" value="Cytochrome c-like domain"/>
    <property type="match status" value="1"/>
</dbReference>
<keyword evidence="4" id="KW-0249">Electron transport</keyword>
<evidence type="ECO:0000256" key="5">
    <source>
        <dbReference type="ARBA" id="ARBA00023004"/>
    </source>
</evidence>
<evidence type="ECO:0000256" key="2">
    <source>
        <dbReference type="ARBA" id="ARBA00022617"/>
    </source>
</evidence>
<evidence type="ECO:0000256" key="3">
    <source>
        <dbReference type="ARBA" id="ARBA00022723"/>
    </source>
</evidence>
<proteinExistence type="predicted"/>
<dbReference type="PROSITE" id="PS51007">
    <property type="entry name" value="CYTC"/>
    <property type="match status" value="1"/>
</dbReference>
<keyword evidence="3 6" id="KW-0479">Metal-binding</keyword>
<keyword evidence="2 6" id="KW-0349">Heme</keyword>
<dbReference type="InterPro" id="IPR036909">
    <property type="entry name" value="Cyt_c-like_dom_sf"/>
</dbReference>
<evidence type="ECO:0000313" key="9">
    <source>
        <dbReference type="EMBL" id="MXP44905.1"/>
    </source>
</evidence>
<protein>
    <submittedName>
        <fullName evidence="9">C-type cytochrome</fullName>
    </submittedName>
</protein>
<dbReference type="Proteomes" id="UP000431922">
    <property type="component" value="Unassembled WGS sequence"/>
</dbReference>
<evidence type="ECO:0000313" key="10">
    <source>
        <dbReference type="Proteomes" id="UP000431922"/>
    </source>
</evidence>
<dbReference type="InterPro" id="IPR009056">
    <property type="entry name" value="Cyt_c-like_dom"/>
</dbReference>
<evidence type="ECO:0000256" key="6">
    <source>
        <dbReference type="PROSITE-ProRule" id="PRU00433"/>
    </source>
</evidence>
<feature type="domain" description="Cytochrome c" evidence="8">
    <location>
        <begin position="71"/>
        <end position="170"/>
    </location>
</feature>
<organism evidence="9 10">
    <name type="scientific">Allopontixanthobacter sediminis</name>
    <dbReference type="NCBI Taxonomy" id="1689985"/>
    <lineage>
        <taxon>Bacteria</taxon>
        <taxon>Pseudomonadati</taxon>
        <taxon>Pseudomonadota</taxon>
        <taxon>Alphaproteobacteria</taxon>
        <taxon>Sphingomonadales</taxon>
        <taxon>Erythrobacteraceae</taxon>
        <taxon>Allopontixanthobacter</taxon>
    </lineage>
</organism>
<reference evidence="9 10" key="1">
    <citation type="submission" date="2019-12" db="EMBL/GenBank/DDBJ databases">
        <title>Genomic-based taxomic classification of the family Erythrobacteraceae.</title>
        <authorList>
            <person name="Xu L."/>
        </authorList>
    </citation>
    <scope>NUCLEOTIDE SEQUENCE [LARGE SCALE GENOMIC DNA]</scope>
    <source>
        <strain evidence="9 10">KCTC 42453</strain>
    </source>
</reference>
<dbReference type="Pfam" id="PF00034">
    <property type="entry name" value="Cytochrom_C"/>
    <property type="match status" value="1"/>
</dbReference>
<accession>A0A845B2S9</accession>
<dbReference type="PRINTS" id="PR00604">
    <property type="entry name" value="CYTCHRMECIAB"/>
</dbReference>
<keyword evidence="10" id="KW-1185">Reference proteome</keyword>
<dbReference type="EMBL" id="WTYL01000002">
    <property type="protein sequence ID" value="MXP44905.1"/>
    <property type="molecule type" value="Genomic_DNA"/>
</dbReference>
<dbReference type="PANTHER" id="PTHR11961">
    <property type="entry name" value="CYTOCHROME C"/>
    <property type="match status" value="1"/>
</dbReference>
<keyword evidence="5 6" id="KW-0408">Iron</keyword>